<organism evidence="1 2">
    <name type="scientific">Owenia fusiformis</name>
    <name type="common">Polychaete worm</name>
    <dbReference type="NCBI Taxonomy" id="6347"/>
    <lineage>
        <taxon>Eukaryota</taxon>
        <taxon>Metazoa</taxon>
        <taxon>Spiralia</taxon>
        <taxon>Lophotrochozoa</taxon>
        <taxon>Annelida</taxon>
        <taxon>Polychaeta</taxon>
        <taxon>Sedentaria</taxon>
        <taxon>Canalipalpata</taxon>
        <taxon>Sabellida</taxon>
        <taxon>Oweniida</taxon>
        <taxon>Oweniidae</taxon>
        <taxon>Owenia</taxon>
    </lineage>
</organism>
<gene>
    <name evidence="1" type="ORF">OFUS_LOCUS16372</name>
</gene>
<reference evidence="1" key="1">
    <citation type="submission" date="2022-03" db="EMBL/GenBank/DDBJ databases">
        <authorList>
            <person name="Martin C."/>
        </authorList>
    </citation>
    <scope>NUCLEOTIDE SEQUENCE</scope>
</reference>
<accession>A0A8J1XXR4</accession>
<evidence type="ECO:0000313" key="2">
    <source>
        <dbReference type="Proteomes" id="UP000749559"/>
    </source>
</evidence>
<protein>
    <submittedName>
        <fullName evidence="1">Uncharacterized protein</fullName>
    </submittedName>
</protein>
<dbReference type="EMBL" id="CAIIXF020000008">
    <property type="protein sequence ID" value="CAH1791275.1"/>
    <property type="molecule type" value="Genomic_DNA"/>
</dbReference>
<name>A0A8J1XXR4_OWEFU</name>
<dbReference type="AlphaFoldDB" id="A0A8J1XXR4"/>
<proteinExistence type="predicted"/>
<sequence length="691" mass="77982">MPVTFAEDVRDTAVGTSGGNVLSDAALEERRKTLYGISNRIKGEQLKKTLTRSHVLQPGEYNFTEDNHKEHGKWVSSKSLDYLGSRPAATTVPNPSMKQLETHFAIGNDSGKLIENATYQMSATKEDFDRKDGVECEVRPPDRTINWPDMAPRYMKDRTMAGTEYTSAFMQDNMLNPRAPTFPKIDTSKLDLGKLNYFHKVKALKGTNVSLGSDANNYFDSETNRAYCHSAPAASGRTHQEEMTQMRKDAKKVSKFMKTMERESNVFRNGDYNGITQSCLTTAMTDFGKKLGIPMKTNTTSVSLPSLVKNVNDEEEEEEERLTTKVPGLIGYTMHNNPAFKDASSGQYFQENAHFKFGHDNDKLGSIYDKDFELASRAPHQGKNIAVAPKDSEVMQNDARYGFGVSTNNSDFVQHTIELSKIVDPNRSKAMQRNMSRRHGNNVILAYDSSRHMADRQKSISGTSYAGPPSDFKANEPIKAPLAKYNYLETDGVHYHPVEKNKTTEAQYNYTGAFMNPQFSLERRKWKDDQTKTRLDDGRSTHFILGDTRDQLVSEATHQYAGNPRLDAHMPPAGKKEIIPKFKFNHINVSENTQDLTPKGINNMFIDPSVPTMPLHNNSVMMSDYKNLHQRSFTAPQLVMLEQDKKLSAKPWEQSHFFHTDTSGRNNLETTTMADYIKPEGMTGQKFLAAR</sequence>
<dbReference type="Proteomes" id="UP000749559">
    <property type="component" value="Unassembled WGS sequence"/>
</dbReference>
<evidence type="ECO:0000313" key="1">
    <source>
        <dbReference type="EMBL" id="CAH1791275.1"/>
    </source>
</evidence>
<keyword evidence="2" id="KW-1185">Reference proteome</keyword>
<comment type="caution">
    <text evidence="1">The sequence shown here is derived from an EMBL/GenBank/DDBJ whole genome shotgun (WGS) entry which is preliminary data.</text>
</comment>
<dbReference type="OrthoDB" id="26525at2759"/>